<keyword evidence="1" id="KW-0472">Membrane</keyword>
<name>A0A7V4E1J7_UNCW3</name>
<sequence length="174" mass="20101">MLKLPSGSILFTSSFSGFSYGIIGFEIFFKKNIARNIPTHCEVYFKDIGVVSAQFPVVCIKKPADDYLYVLHNQKLRGKKLTEFRETILQRVGAPYDVISIVKFMPILENFMLSIINSITKKNINELPQIGYNCVSLFRGLVPFEVDNLTVVEFMNELQRHGWKAYNFSQFIRR</sequence>
<dbReference type="EMBL" id="DTDP01000069">
    <property type="protein sequence ID" value="HGK53700.1"/>
    <property type="molecule type" value="Genomic_DNA"/>
</dbReference>
<dbReference type="AlphaFoldDB" id="A0A7V4E1J7"/>
<organism evidence="2">
    <name type="scientific">candidate division WOR-3 bacterium</name>
    <dbReference type="NCBI Taxonomy" id="2052148"/>
    <lineage>
        <taxon>Bacteria</taxon>
        <taxon>Bacteria division WOR-3</taxon>
    </lineage>
</organism>
<keyword evidence="1" id="KW-0812">Transmembrane</keyword>
<keyword evidence="1" id="KW-1133">Transmembrane helix</keyword>
<evidence type="ECO:0000256" key="1">
    <source>
        <dbReference type="SAM" id="Phobius"/>
    </source>
</evidence>
<proteinExistence type="predicted"/>
<evidence type="ECO:0000313" key="2">
    <source>
        <dbReference type="EMBL" id="HGK53700.1"/>
    </source>
</evidence>
<feature type="transmembrane region" description="Helical" evidence="1">
    <location>
        <begin position="6"/>
        <end position="29"/>
    </location>
</feature>
<gene>
    <name evidence="2" type="ORF">ENU72_01590</name>
</gene>
<comment type="caution">
    <text evidence="2">The sequence shown here is derived from an EMBL/GenBank/DDBJ whole genome shotgun (WGS) entry which is preliminary data.</text>
</comment>
<protein>
    <submittedName>
        <fullName evidence="2">Uncharacterized protein</fullName>
    </submittedName>
</protein>
<accession>A0A7V4E1J7</accession>
<reference evidence="2" key="1">
    <citation type="journal article" date="2020" name="mSystems">
        <title>Genome- and Community-Level Interaction Insights into Carbon Utilization and Element Cycling Functions of Hydrothermarchaeota in Hydrothermal Sediment.</title>
        <authorList>
            <person name="Zhou Z."/>
            <person name="Liu Y."/>
            <person name="Xu W."/>
            <person name="Pan J."/>
            <person name="Luo Z.H."/>
            <person name="Li M."/>
        </authorList>
    </citation>
    <scope>NUCLEOTIDE SEQUENCE [LARGE SCALE GENOMIC DNA]</scope>
    <source>
        <strain evidence="2">SpSt-695</strain>
    </source>
</reference>